<dbReference type="Gene3D" id="3.40.50.150">
    <property type="entry name" value="Vaccinia Virus protein VP39"/>
    <property type="match status" value="1"/>
</dbReference>
<dbReference type="GO" id="GO:0005737">
    <property type="term" value="C:cytoplasm"/>
    <property type="evidence" value="ECO:0007669"/>
    <property type="project" value="UniProtKB-SubCell"/>
</dbReference>
<evidence type="ECO:0000256" key="5">
    <source>
        <dbReference type="ARBA" id="ARBA00022603"/>
    </source>
</evidence>
<dbReference type="InterPro" id="IPR029063">
    <property type="entry name" value="SAM-dependent_MTases_sf"/>
</dbReference>
<dbReference type="EMBL" id="BTGC01000008">
    <property type="protein sequence ID" value="GMM53248.1"/>
    <property type="molecule type" value="Genomic_DNA"/>
</dbReference>
<keyword evidence="8" id="KW-0539">Nucleus</keyword>
<keyword evidence="11" id="KW-1185">Reference proteome</keyword>
<dbReference type="AlphaFoldDB" id="A0AAV5RRC0"/>
<reference evidence="10 11" key="1">
    <citation type="journal article" date="2023" name="Elife">
        <title>Identification of key yeast species and microbe-microbe interactions impacting larval growth of Drosophila in the wild.</title>
        <authorList>
            <person name="Mure A."/>
            <person name="Sugiura Y."/>
            <person name="Maeda R."/>
            <person name="Honda K."/>
            <person name="Sakurai N."/>
            <person name="Takahashi Y."/>
            <person name="Watada M."/>
            <person name="Katoh T."/>
            <person name="Gotoh A."/>
            <person name="Gotoh Y."/>
            <person name="Taniguchi I."/>
            <person name="Nakamura K."/>
            <person name="Hayashi T."/>
            <person name="Katayama T."/>
            <person name="Uemura T."/>
            <person name="Hattori Y."/>
        </authorList>
    </citation>
    <scope>NUCLEOTIDE SEQUENCE [LARGE SCALE GENOMIC DNA]</scope>
    <source>
        <strain evidence="10 11">SB-73</strain>
    </source>
</reference>
<evidence type="ECO:0000313" key="10">
    <source>
        <dbReference type="EMBL" id="GMM53248.1"/>
    </source>
</evidence>
<dbReference type="Proteomes" id="UP001362899">
    <property type="component" value="Unassembled WGS sequence"/>
</dbReference>
<gene>
    <name evidence="10" type="ORF">DASB73_042110</name>
</gene>
<comment type="subcellular location">
    <subcellularLocation>
        <location evidence="2">Cytoplasm</location>
    </subcellularLocation>
    <subcellularLocation>
        <location evidence="1">Nucleus</location>
    </subcellularLocation>
</comment>
<evidence type="ECO:0000256" key="6">
    <source>
        <dbReference type="ARBA" id="ARBA00022679"/>
    </source>
</evidence>
<evidence type="ECO:0000256" key="9">
    <source>
        <dbReference type="ARBA" id="ARBA00038126"/>
    </source>
</evidence>
<protein>
    <recommendedName>
        <fullName evidence="3">protein-histidine N-methyltransferase</fullName>
        <ecNumber evidence="3">2.1.1.85</ecNumber>
    </recommendedName>
</protein>
<proteinExistence type="inferred from homology"/>
<comment type="similarity">
    <text evidence="9">Belongs to the methyltransferase superfamily. METTL18 family.</text>
</comment>
<dbReference type="GO" id="GO:0005634">
    <property type="term" value="C:nucleus"/>
    <property type="evidence" value="ECO:0007669"/>
    <property type="project" value="UniProtKB-SubCell"/>
</dbReference>
<evidence type="ECO:0000256" key="8">
    <source>
        <dbReference type="ARBA" id="ARBA00023242"/>
    </source>
</evidence>
<accession>A0AAV5RRC0</accession>
<name>A0AAV5RRC0_STABA</name>
<dbReference type="SUPFAM" id="SSF53335">
    <property type="entry name" value="S-adenosyl-L-methionine-dependent methyltransferases"/>
    <property type="match status" value="1"/>
</dbReference>
<keyword evidence="4" id="KW-0963">Cytoplasm</keyword>
<keyword evidence="7" id="KW-0949">S-adenosyl-L-methionine</keyword>
<dbReference type="GO" id="GO:0018064">
    <property type="term" value="F:protein-L-histidine N-tele-methyltransferase activity"/>
    <property type="evidence" value="ECO:0007669"/>
    <property type="project" value="UniProtKB-EC"/>
</dbReference>
<comment type="caution">
    <text evidence="10">The sequence shown here is derived from an EMBL/GenBank/DDBJ whole genome shotgun (WGS) entry which is preliminary data.</text>
</comment>
<evidence type="ECO:0000256" key="7">
    <source>
        <dbReference type="ARBA" id="ARBA00022691"/>
    </source>
</evidence>
<keyword evidence="5" id="KW-0489">Methyltransferase</keyword>
<evidence type="ECO:0000256" key="2">
    <source>
        <dbReference type="ARBA" id="ARBA00004496"/>
    </source>
</evidence>
<evidence type="ECO:0000313" key="11">
    <source>
        <dbReference type="Proteomes" id="UP001362899"/>
    </source>
</evidence>
<keyword evidence="6" id="KW-0808">Transferase</keyword>
<sequence length="302" mass="33938">MFKFDFFNVEKPEEAPQATNFGREPVLHQLADFKYQPKRISYSFYEDLVRRDLYDVMYELKQRSDLNEEEKLLLESNSDLESNVYEGGLKVWEGSYDLVKVLKDSFNGDFQISGSRKYMELGCGAGLPLCLLLYKHIQQNIPGKFVFADYNEAVLSLLTVPNILLIYLSARNLLPENENEINTDPEMLKSMVKDLDNVGIEIEIVSGAWGAQFTKLTGESDFDLVLASETVYSLESLPSFTKVTVSALKPGASALVAAKQVYFGVGGGVIEFLRLLDAEGLHHSTVAEYGESVKRVVLEVKK</sequence>
<organism evidence="10 11">
    <name type="scientific">Starmerella bacillaris</name>
    <name type="common">Yeast</name>
    <name type="synonym">Candida zemplinina</name>
    <dbReference type="NCBI Taxonomy" id="1247836"/>
    <lineage>
        <taxon>Eukaryota</taxon>
        <taxon>Fungi</taxon>
        <taxon>Dikarya</taxon>
        <taxon>Ascomycota</taxon>
        <taxon>Saccharomycotina</taxon>
        <taxon>Dipodascomycetes</taxon>
        <taxon>Dipodascales</taxon>
        <taxon>Trichomonascaceae</taxon>
        <taxon>Starmerella</taxon>
    </lineage>
</organism>
<evidence type="ECO:0000256" key="3">
    <source>
        <dbReference type="ARBA" id="ARBA00012533"/>
    </source>
</evidence>
<dbReference type="GO" id="GO:0032259">
    <property type="term" value="P:methylation"/>
    <property type="evidence" value="ECO:0007669"/>
    <property type="project" value="UniProtKB-KW"/>
</dbReference>
<evidence type="ECO:0000256" key="1">
    <source>
        <dbReference type="ARBA" id="ARBA00004123"/>
    </source>
</evidence>
<dbReference type="PANTHER" id="PTHR14614">
    <property type="entry name" value="HEPATOCELLULAR CARCINOMA-ASSOCIATED ANTIGEN"/>
    <property type="match status" value="1"/>
</dbReference>
<dbReference type="PANTHER" id="PTHR14614:SF39">
    <property type="entry name" value="HISTIDINE PROTEIN METHYLTRANSFERASE 1 HOMOLOG"/>
    <property type="match status" value="1"/>
</dbReference>
<dbReference type="InterPro" id="IPR019410">
    <property type="entry name" value="Methyltransf_16"/>
</dbReference>
<dbReference type="EC" id="2.1.1.85" evidence="3"/>
<evidence type="ECO:0000256" key="4">
    <source>
        <dbReference type="ARBA" id="ARBA00022490"/>
    </source>
</evidence>